<dbReference type="EMBL" id="BGZK01000705">
    <property type="protein sequence ID" value="GBP56964.1"/>
    <property type="molecule type" value="Genomic_DNA"/>
</dbReference>
<dbReference type="Proteomes" id="UP000299102">
    <property type="component" value="Unassembled WGS sequence"/>
</dbReference>
<comment type="caution">
    <text evidence="1">The sequence shown here is derived from an EMBL/GenBank/DDBJ whole genome shotgun (WGS) entry which is preliminary data.</text>
</comment>
<organism evidence="1 2">
    <name type="scientific">Eumeta variegata</name>
    <name type="common">Bagworm moth</name>
    <name type="synonym">Eumeta japonica</name>
    <dbReference type="NCBI Taxonomy" id="151549"/>
    <lineage>
        <taxon>Eukaryota</taxon>
        <taxon>Metazoa</taxon>
        <taxon>Ecdysozoa</taxon>
        <taxon>Arthropoda</taxon>
        <taxon>Hexapoda</taxon>
        <taxon>Insecta</taxon>
        <taxon>Pterygota</taxon>
        <taxon>Neoptera</taxon>
        <taxon>Endopterygota</taxon>
        <taxon>Lepidoptera</taxon>
        <taxon>Glossata</taxon>
        <taxon>Ditrysia</taxon>
        <taxon>Tineoidea</taxon>
        <taxon>Psychidae</taxon>
        <taxon>Oiketicinae</taxon>
        <taxon>Eumeta</taxon>
    </lineage>
</organism>
<name>A0A4C1X3N6_EUMVA</name>
<accession>A0A4C1X3N6</accession>
<reference evidence="1 2" key="1">
    <citation type="journal article" date="2019" name="Commun. Biol.">
        <title>The bagworm genome reveals a unique fibroin gene that provides high tensile strength.</title>
        <authorList>
            <person name="Kono N."/>
            <person name="Nakamura H."/>
            <person name="Ohtoshi R."/>
            <person name="Tomita M."/>
            <person name="Numata K."/>
            <person name="Arakawa K."/>
        </authorList>
    </citation>
    <scope>NUCLEOTIDE SEQUENCE [LARGE SCALE GENOMIC DNA]</scope>
</reference>
<proteinExistence type="predicted"/>
<sequence>MPTYRNYMRAWGGPHYPNPAGPAAGARDRDHASHSTKSNTFLFMKRLTFPAAALATAPGIQINPAVTNKRYKSISARWRARRYEPLHPAPPPSANQKIRRRRNLYRKFIAEPKLNSFWTFGGETNLSVLILSAFAARARARCAAAVRVEPLFVH</sequence>
<evidence type="ECO:0000313" key="2">
    <source>
        <dbReference type="Proteomes" id="UP000299102"/>
    </source>
</evidence>
<keyword evidence="2" id="KW-1185">Reference proteome</keyword>
<evidence type="ECO:0000313" key="1">
    <source>
        <dbReference type="EMBL" id="GBP56964.1"/>
    </source>
</evidence>
<gene>
    <name evidence="1" type="ORF">EVAR_79100_1</name>
</gene>
<dbReference type="AlphaFoldDB" id="A0A4C1X3N6"/>
<protein>
    <submittedName>
        <fullName evidence="1">Uncharacterized protein</fullName>
    </submittedName>
</protein>